<name>A0A455UDS3_9GAMM</name>
<dbReference type="Gene3D" id="3.40.50.720">
    <property type="entry name" value="NAD(P)-binding Rossmann-like Domain"/>
    <property type="match status" value="1"/>
</dbReference>
<dbReference type="AlphaFoldDB" id="A0A455UDS3"/>
<dbReference type="Gene3D" id="3.90.180.10">
    <property type="entry name" value="Medium-chain alcohol dehydrogenases, catalytic domain"/>
    <property type="match status" value="1"/>
</dbReference>
<reference evidence="1 2" key="1">
    <citation type="journal article" date="2019" name="Microbiol. Resour. Announc.">
        <title>Complete Genome Sequence of Halomonas sulfidaeris Strain Esulfide1 Isolated from a Metal Sulfide Rock at a Depth of 2,200 Meters, Obtained Using Nanopore Sequencing.</title>
        <authorList>
            <person name="Saito M."/>
            <person name="Nishigata A."/>
            <person name="Galipon J."/>
            <person name="Arakawa K."/>
        </authorList>
    </citation>
    <scope>NUCLEOTIDE SEQUENCE [LARGE SCALE GENOMIC DNA]</scope>
    <source>
        <strain evidence="1 2">ATCC BAA-803</strain>
    </source>
</reference>
<evidence type="ECO:0000313" key="1">
    <source>
        <dbReference type="EMBL" id="BBI64416.1"/>
    </source>
</evidence>
<dbReference type="InterPro" id="IPR036291">
    <property type="entry name" value="NAD(P)-bd_dom_sf"/>
</dbReference>
<proteinExistence type="predicted"/>
<protein>
    <recommendedName>
        <fullName evidence="3">Alcohol dehydrogenase-like C-terminal domain-containing protein</fullName>
    </recommendedName>
</protein>
<evidence type="ECO:0008006" key="3">
    <source>
        <dbReference type="Google" id="ProtNLM"/>
    </source>
</evidence>
<gene>
    <name evidence="1" type="ORF">HSBAA_57220</name>
</gene>
<accession>A0A455UDS3</accession>
<evidence type="ECO:0000313" key="2">
    <source>
        <dbReference type="Proteomes" id="UP000320231"/>
    </source>
</evidence>
<dbReference type="SUPFAM" id="SSF51735">
    <property type="entry name" value="NAD(P)-binding Rossmann-fold domains"/>
    <property type="match status" value="1"/>
</dbReference>
<dbReference type="KEGG" id="hsr:HSBAA_57220"/>
<organism evidence="1 2">
    <name type="scientific">Vreelandella sulfidaeris</name>
    <dbReference type="NCBI Taxonomy" id="115553"/>
    <lineage>
        <taxon>Bacteria</taxon>
        <taxon>Pseudomonadati</taxon>
        <taxon>Pseudomonadota</taxon>
        <taxon>Gammaproteobacteria</taxon>
        <taxon>Oceanospirillales</taxon>
        <taxon>Halomonadaceae</taxon>
        <taxon>Vreelandella</taxon>
    </lineage>
</organism>
<dbReference type="EMBL" id="AP019514">
    <property type="protein sequence ID" value="BBI64416.1"/>
    <property type="molecule type" value="Genomic_DNA"/>
</dbReference>
<sequence length="69" mass="7285">MRHLAVPLDHLVVSDTLALDQLALVECMAIGAHAVHRSELATGELAVVCGAGPIGMGWLKSLVSAEPRW</sequence>
<dbReference type="Proteomes" id="UP000320231">
    <property type="component" value="Chromosome"/>
</dbReference>